<proteinExistence type="predicted"/>
<accession>A0A0H4A3Q5</accession>
<dbReference type="InterPro" id="IPR010982">
    <property type="entry name" value="Lambda_DNA-bd_dom_sf"/>
</dbReference>
<dbReference type="EMBL" id="KP795710">
    <property type="protein sequence ID" value="AKN40909.1"/>
    <property type="molecule type" value="Genomic_DNA"/>
</dbReference>
<dbReference type="AlphaFoldDB" id="A0A0H4A3Q5"/>
<protein>
    <recommendedName>
        <fullName evidence="2">HTH cro/C1-type domain-containing protein</fullName>
    </recommendedName>
</protein>
<sequence length="79" mass="8987">MASEVKELRKILGFSQADLGRLAGKRVTSKGCSHVRKWETDESKSEHRGIDLGVWRMMLYCADICSIEDDLNFIENIKA</sequence>
<name>A0A0H4A3Q5_9VIBR</name>
<evidence type="ECO:0008006" key="2">
    <source>
        <dbReference type="Google" id="ProtNLM"/>
    </source>
</evidence>
<dbReference type="GO" id="GO:0003677">
    <property type="term" value="F:DNA binding"/>
    <property type="evidence" value="ECO:0007669"/>
    <property type="project" value="InterPro"/>
</dbReference>
<evidence type="ECO:0000313" key="1">
    <source>
        <dbReference type="EMBL" id="AKN40909.1"/>
    </source>
</evidence>
<dbReference type="Gene3D" id="1.10.260.40">
    <property type="entry name" value="lambda repressor-like DNA-binding domains"/>
    <property type="match status" value="1"/>
</dbReference>
<reference evidence="1" key="1">
    <citation type="journal article" date="2015" name="MBio">
        <title>Eco-Evolutionary Dynamics of Episomes among Ecologically Cohesive Bacterial Populations.</title>
        <authorList>
            <person name="Xue H."/>
            <person name="Cordero O.X."/>
            <person name="Camas F.M."/>
            <person name="Trimble W."/>
            <person name="Meyer F."/>
            <person name="Guglielmini J."/>
            <person name="Rocha E.P."/>
            <person name="Polz M.F."/>
        </authorList>
    </citation>
    <scope>NUCLEOTIDE SEQUENCE</scope>
    <source>
        <strain evidence="1">FF_273</strain>
    </source>
</reference>
<organism evidence="1">
    <name type="scientific">Vibrio sp. FF_273</name>
    <dbReference type="NCBI Taxonomy" id="1652830"/>
    <lineage>
        <taxon>Bacteria</taxon>
        <taxon>Pseudomonadati</taxon>
        <taxon>Pseudomonadota</taxon>
        <taxon>Gammaproteobacteria</taxon>
        <taxon>Vibrionales</taxon>
        <taxon>Vibrionaceae</taxon>
        <taxon>Vibrio</taxon>
    </lineage>
</organism>